<evidence type="ECO:0000313" key="4">
    <source>
        <dbReference type="EMBL" id="AKL96888.1"/>
    </source>
</evidence>
<organism evidence="4 5">
    <name type="scientific">Clostridium aceticum</name>
    <dbReference type="NCBI Taxonomy" id="84022"/>
    <lineage>
        <taxon>Bacteria</taxon>
        <taxon>Bacillati</taxon>
        <taxon>Bacillota</taxon>
        <taxon>Clostridia</taxon>
        <taxon>Eubacteriales</taxon>
        <taxon>Clostridiaceae</taxon>
        <taxon>Clostridium</taxon>
    </lineage>
</organism>
<dbReference type="InterPro" id="IPR036390">
    <property type="entry name" value="WH_DNA-bd_sf"/>
</dbReference>
<gene>
    <name evidence="4" type="ORF">CACET_c34450</name>
</gene>
<dbReference type="Gene3D" id="1.10.10.10">
    <property type="entry name" value="Winged helix-like DNA-binding domain superfamily/Winged helix DNA-binding domain"/>
    <property type="match status" value="1"/>
</dbReference>
<dbReference type="PROSITE" id="PS50949">
    <property type="entry name" value="HTH_GNTR"/>
    <property type="match status" value="1"/>
</dbReference>
<dbReference type="OrthoDB" id="9802328at2"/>
<proteinExistence type="predicted"/>
<dbReference type="CDD" id="cd07377">
    <property type="entry name" value="WHTH_GntR"/>
    <property type="match status" value="1"/>
</dbReference>
<dbReference type="SMART" id="SM00345">
    <property type="entry name" value="HTH_GNTR"/>
    <property type="match status" value="1"/>
</dbReference>
<dbReference type="STRING" id="84022.CACET_c34450"/>
<dbReference type="PRINTS" id="PR00035">
    <property type="entry name" value="HTHGNTR"/>
</dbReference>
<name>A0A0D8IC01_9CLOT</name>
<evidence type="ECO:0000256" key="1">
    <source>
        <dbReference type="ARBA" id="ARBA00023015"/>
    </source>
</evidence>
<dbReference type="GO" id="GO:0003700">
    <property type="term" value="F:DNA-binding transcription factor activity"/>
    <property type="evidence" value="ECO:0007669"/>
    <property type="project" value="InterPro"/>
</dbReference>
<dbReference type="EMBL" id="CP009687">
    <property type="protein sequence ID" value="AKL96888.1"/>
    <property type="molecule type" value="Genomic_DNA"/>
</dbReference>
<dbReference type="FunFam" id="1.10.10.10:FF:000079">
    <property type="entry name" value="GntR family transcriptional regulator"/>
    <property type="match status" value="1"/>
</dbReference>
<evidence type="ECO:0000256" key="2">
    <source>
        <dbReference type="ARBA" id="ARBA00023125"/>
    </source>
</evidence>
<protein>
    <submittedName>
        <fullName evidence="4">Transcriptional regulator GntR family</fullName>
    </submittedName>
</protein>
<dbReference type="AlphaFoldDB" id="A0A0D8IC01"/>
<keyword evidence="3" id="KW-0804">Transcription</keyword>
<dbReference type="KEGG" id="cace:CACET_c34450"/>
<dbReference type="Proteomes" id="UP000035704">
    <property type="component" value="Chromosome"/>
</dbReference>
<keyword evidence="5" id="KW-1185">Reference proteome</keyword>
<dbReference type="SUPFAM" id="SSF46785">
    <property type="entry name" value="Winged helix' DNA-binding domain"/>
    <property type="match status" value="1"/>
</dbReference>
<evidence type="ECO:0000313" key="5">
    <source>
        <dbReference type="Proteomes" id="UP000035704"/>
    </source>
</evidence>
<dbReference type="PANTHER" id="PTHR38445">
    <property type="entry name" value="HTH-TYPE TRANSCRIPTIONAL REPRESSOR YTRA"/>
    <property type="match status" value="1"/>
</dbReference>
<dbReference type="InterPro" id="IPR036388">
    <property type="entry name" value="WH-like_DNA-bd_sf"/>
</dbReference>
<dbReference type="PATRIC" id="fig|84022.5.peg.3638"/>
<dbReference type="RefSeq" id="WP_044824302.1">
    <property type="nucleotide sequence ID" value="NZ_CP009687.1"/>
</dbReference>
<dbReference type="PANTHER" id="PTHR38445:SF9">
    <property type="entry name" value="HTH-TYPE TRANSCRIPTIONAL REPRESSOR YTRA"/>
    <property type="match status" value="1"/>
</dbReference>
<keyword evidence="1" id="KW-0805">Transcription regulation</keyword>
<dbReference type="GO" id="GO:0003677">
    <property type="term" value="F:DNA binding"/>
    <property type="evidence" value="ECO:0007669"/>
    <property type="project" value="UniProtKB-KW"/>
</dbReference>
<keyword evidence="2" id="KW-0238">DNA-binding</keyword>
<dbReference type="Pfam" id="PF00392">
    <property type="entry name" value="GntR"/>
    <property type="match status" value="1"/>
</dbReference>
<accession>A0A0D8IC01</accession>
<reference evidence="4 5" key="1">
    <citation type="submission" date="2014-10" db="EMBL/GenBank/DDBJ databases">
        <title>Genome sequence of Clostridium aceticum DSM 1496.</title>
        <authorList>
            <person name="Poehlein A."/>
            <person name="Schiel-Bengelsdorf B."/>
            <person name="Gottschalk G."/>
            <person name="Duerre P."/>
            <person name="Daniel R."/>
        </authorList>
    </citation>
    <scope>NUCLEOTIDE SEQUENCE [LARGE SCALE GENOMIC DNA]</scope>
    <source>
        <strain evidence="4 5">DSM 1496</strain>
    </source>
</reference>
<dbReference type="InterPro" id="IPR000524">
    <property type="entry name" value="Tscrpt_reg_HTH_GntR"/>
</dbReference>
<evidence type="ECO:0000256" key="3">
    <source>
        <dbReference type="ARBA" id="ARBA00023163"/>
    </source>
</evidence>
<sequence length="320" mass="36409">MEIERKSGVPIYIQVKNHIIDDIKNGRLKIGEKLPTERELSQKLKVSRNTISTAYNLLEQEGVLISYQGRGTFVAEEGKTWKQHTTKNKVVRLIDIAIEEAVEMGLNIKEFVALVQERVKEKELLIKNINAIFVECNIEQAKSFAKELSQVTDLNVVPMTVVELQNRSETVEETINKTQIIITAFNHVNEVKDLMLDFKKEVFGIASNPNLETIVRIAKYPKETKFGQVSLSKEFYFKVQYALESAGLENLVMNATTSKDEKEVLRVIEESDVIIVSPGRGEEVKRLVGEKKDVIKFDYVLDQGSVKAILSRIMEIKSHL</sequence>